<accession>A0A7S3WXC3</accession>
<organism evidence="3">
    <name type="scientific">Emiliania huxleyi</name>
    <name type="common">Coccolithophore</name>
    <name type="synonym">Pontosphaera huxleyi</name>
    <dbReference type="NCBI Taxonomy" id="2903"/>
    <lineage>
        <taxon>Eukaryota</taxon>
        <taxon>Haptista</taxon>
        <taxon>Haptophyta</taxon>
        <taxon>Prymnesiophyceae</taxon>
        <taxon>Isochrysidales</taxon>
        <taxon>Noelaerhabdaceae</taxon>
        <taxon>Emiliania</taxon>
    </lineage>
</organism>
<dbReference type="InterPro" id="IPR013761">
    <property type="entry name" value="SAM/pointed_sf"/>
</dbReference>
<protein>
    <recommendedName>
        <fullName evidence="2">SAM domain-containing protein</fullName>
    </recommendedName>
</protein>
<dbReference type="AlphaFoldDB" id="A0A7S3WXC3"/>
<sequence>MRFSSPAASSAGRTRRANGPFHSFRFQSSIGSQPSGEPPPPPPPAALPAVRPPAASPPPTPPDPLAALLSTLSLEKWLPTLKANDIDDLEALSLLSLDDLDDLGLSLGGRRKLHAALHGQSVGASPRSARSSGASPRGSGATLPPAATQRAQAGGFEHLSAPNPFTAPDPFPRPDGGSPVPPSPMPQLDPFPPPPSAPPSAPPARPAPTELSPRQLSPTADFVMVERLISS</sequence>
<dbReference type="EMBL" id="HBIR01045939">
    <property type="protein sequence ID" value="CAE0579945.1"/>
    <property type="molecule type" value="Transcribed_RNA"/>
</dbReference>
<feature type="region of interest" description="Disordered" evidence="1">
    <location>
        <begin position="117"/>
        <end position="219"/>
    </location>
</feature>
<feature type="compositionally biased region" description="Pro residues" evidence="1">
    <location>
        <begin position="165"/>
        <end position="206"/>
    </location>
</feature>
<feature type="compositionally biased region" description="Pro residues" evidence="1">
    <location>
        <begin position="36"/>
        <end position="64"/>
    </location>
</feature>
<evidence type="ECO:0000256" key="1">
    <source>
        <dbReference type="SAM" id="MobiDB-lite"/>
    </source>
</evidence>
<dbReference type="InterPro" id="IPR001660">
    <property type="entry name" value="SAM"/>
</dbReference>
<feature type="compositionally biased region" description="Polar residues" evidence="1">
    <location>
        <begin position="25"/>
        <end position="35"/>
    </location>
</feature>
<reference evidence="3" key="1">
    <citation type="submission" date="2021-01" db="EMBL/GenBank/DDBJ databases">
        <authorList>
            <person name="Corre E."/>
            <person name="Pelletier E."/>
            <person name="Niang G."/>
            <person name="Scheremetjew M."/>
            <person name="Finn R."/>
            <person name="Kale V."/>
            <person name="Holt S."/>
            <person name="Cochrane G."/>
            <person name="Meng A."/>
            <person name="Brown T."/>
            <person name="Cohen L."/>
        </authorList>
    </citation>
    <scope>NUCLEOTIDE SEQUENCE</scope>
    <source>
        <strain evidence="3">379</strain>
    </source>
</reference>
<dbReference type="SMART" id="SM00454">
    <property type="entry name" value="SAM"/>
    <property type="match status" value="1"/>
</dbReference>
<dbReference type="SUPFAM" id="SSF47769">
    <property type="entry name" value="SAM/Pointed domain"/>
    <property type="match status" value="1"/>
</dbReference>
<feature type="compositionally biased region" description="Low complexity" evidence="1">
    <location>
        <begin position="123"/>
        <end position="141"/>
    </location>
</feature>
<proteinExistence type="predicted"/>
<evidence type="ECO:0000259" key="2">
    <source>
        <dbReference type="SMART" id="SM00454"/>
    </source>
</evidence>
<dbReference type="Gene3D" id="1.10.150.50">
    <property type="entry name" value="Transcription Factor, Ets-1"/>
    <property type="match status" value="1"/>
</dbReference>
<name>A0A7S3WXC3_EMIHU</name>
<feature type="region of interest" description="Disordered" evidence="1">
    <location>
        <begin position="1"/>
        <end position="64"/>
    </location>
</feature>
<gene>
    <name evidence="3" type="ORF">EHUX00137_LOCUS35872</name>
</gene>
<feature type="domain" description="SAM" evidence="2">
    <location>
        <begin position="57"/>
        <end position="123"/>
    </location>
</feature>
<feature type="compositionally biased region" description="Polar residues" evidence="1">
    <location>
        <begin position="1"/>
        <end position="12"/>
    </location>
</feature>
<evidence type="ECO:0000313" key="3">
    <source>
        <dbReference type="EMBL" id="CAE0579945.1"/>
    </source>
</evidence>